<dbReference type="AlphaFoldDB" id="A0A9P6J553"/>
<accession>A0A9P6J553</accession>
<evidence type="ECO:0000256" key="1">
    <source>
        <dbReference type="SAM" id="Phobius"/>
    </source>
</evidence>
<evidence type="ECO:0000313" key="3">
    <source>
        <dbReference type="Proteomes" id="UP000738359"/>
    </source>
</evidence>
<feature type="transmembrane region" description="Helical" evidence="1">
    <location>
        <begin position="15"/>
        <end position="36"/>
    </location>
</feature>
<organism evidence="2 3">
    <name type="scientific">Mortierella alpina</name>
    <name type="common">Oleaginous fungus</name>
    <name type="synonym">Mortierella renispora</name>
    <dbReference type="NCBI Taxonomy" id="64518"/>
    <lineage>
        <taxon>Eukaryota</taxon>
        <taxon>Fungi</taxon>
        <taxon>Fungi incertae sedis</taxon>
        <taxon>Mucoromycota</taxon>
        <taxon>Mortierellomycotina</taxon>
        <taxon>Mortierellomycetes</taxon>
        <taxon>Mortierellales</taxon>
        <taxon>Mortierellaceae</taxon>
        <taxon>Mortierella</taxon>
    </lineage>
</organism>
<feature type="non-terminal residue" evidence="2">
    <location>
        <position position="72"/>
    </location>
</feature>
<proteinExistence type="predicted"/>
<sequence>MGMFDKFFGVFNPATFAPVLAGLYAVIGLVFMILCFGRWIMPHAETDLAIPWAVICILLLITGLYGAWACTK</sequence>
<keyword evidence="1" id="KW-0812">Transmembrane</keyword>
<evidence type="ECO:0000313" key="2">
    <source>
        <dbReference type="EMBL" id="KAF9960081.1"/>
    </source>
</evidence>
<keyword evidence="1" id="KW-1133">Transmembrane helix</keyword>
<keyword evidence="1" id="KW-0472">Membrane</keyword>
<feature type="transmembrane region" description="Helical" evidence="1">
    <location>
        <begin position="48"/>
        <end position="68"/>
    </location>
</feature>
<dbReference type="EMBL" id="JAAAHY010000645">
    <property type="protein sequence ID" value="KAF9960081.1"/>
    <property type="molecule type" value="Genomic_DNA"/>
</dbReference>
<comment type="caution">
    <text evidence="2">The sequence shown here is derived from an EMBL/GenBank/DDBJ whole genome shotgun (WGS) entry which is preliminary data.</text>
</comment>
<keyword evidence="3" id="KW-1185">Reference proteome</keyword>
<dbReference type="Proteomes" id="UP000738359">
    <property type="component" value="Unassembled WGS sequence"/>
</dbReference>
<reference evidence="2" key="1">
    <citation type="journal article" date="2020" name="Fungal Divers.">
        <title>Resolving the Mortierellaceae phylogeny through synthesis of multi-gene phylogenetics and phylogenomics.</title>
        <authorList>
            <person name="Vandepol N."/>
            <person name="Liber J."/>
            <person name="Desiro A."/>
            <person name="Na H."/>
            <person name="Kennedy M."/>
            <person name="Barry K."/>
            <person name="Grigoriev I.V."/>
            <person name="Miller A.N."/>
            <person name="O'Donnell K."/>
            <person name="Stajich J.E."/>
            <person name="Bonito G."/>
        </authorList>
    </citation>
    <scope>NUCLEOTIDE SEQUENCE</scope>
    <source>
        <strain evidence="2">CK1249</strain>
    </source>
</reference>
<gene>
    <name evidence="2" type="ORF">BGZ70_008691</name>
</gene>
<protein>
    <submittedName>
        <fullName evidence="2">Uncharacterized protein</fullName>
    </submittedName>
</protein>
<dbReference type="OrthoDB" id="10559224at2759"/>
<name>A0A9P6J553_MORAP</name>